<proteinExistence type="predicted"/>
<dbReference type="Proteomes" id="UP000240419">
    <property type="component" value="Unassembled WGS sequence"/>
</dbReference>
<dbReference type="GO" id="GO:0016887">
    <property type="term" value="F:ATP hydrolysis activity"/>
    <property type="evidence" value="ECO:0007669"/>
    <property type="project" value="InterPro"/>
</dbReference>
<dbReference type="PANTHER" id="PTHR24220:SF86">
    <property type="entry name" value="ABC TRANSPORTER ABCH.1"/>
    <property type="match status" value="1"/>
</dbReference>
<comment type="caution">
    <text evidence="5">The sequence shown here is derived from an EMBL/GenBank/DDBJ whole genome shotgun (WGS) entry which is preliminary data.</text>
</comment>
<name>A0A2P7VDG2_9BACL</name>
<dbReference type="OrthoDB" id="9791546at2"/>
<dbReference type="InterPro" id="IPR017911">
    <property type="entry name" value="MacB-like_ATP-bd"/>
</dbReference>
<dbReference type="GO" id="GO:0005886">
    <property type="term" value="C:plasma membrane"/>
    <property type="evidence" value="ECO:0007669"/>
    <property type="project" value="TreeGrafter"/>
</dbReference>
<organism evidence="5 6">
    <name type="scientific">Brevibacillus fortis</name>
    <dbReference type="NCBI Taxonomy" id="2126352"/>
    <lineage>
        <taxon>Bacteria</taxon>
        <taxon>Bacillati</taxon>
        <taxon>Bacillota</taxon>
        <taxon>Bacilli</taxon>
        <taxon>Bacillales</taxon>
        <taxon>Paenibacillaceae</taxon>
        <taxon>Brevibacillus</taxon>
    </lineage>
</organism>
<dbReference type="InterPro" id="IPR003593">
    <property type="entry name" value="AAA+_ATPase"/>
</dbReference>
<evidence type="ECO:0000256" key="1">
    <source>
        <dbReference type="ARBA" id="ARBA00022448"/>
    </source>
</evidence>
<gene>
    <name evidence="5" type="ORF">C7R93_09040</name>
</gene>
<dbReference type="InterPro" id="IPR015854">
    <property type="entry name" value="ABC_transpr_LolD-like"/>
</dbReference>
<protein>
    <submittedName>
        <fullName evidence="5">Macrolide ABC transporter ATP-binding protein</fullName>
    </submittedName>
</protein>
<dbReference type="EMBL" id="PXZM01000012">
    <property type="protein sequence ID" value="PSJ97258.1"/>
    <property type="molecule type" value="Genomic_DNA"/>
</dbReference>
<dbReference type="SUPFAM" id="SSF52540">
    <property type="entry name" value="P-loop containing nucleoside triphosphate hydrolases"/>
    <property type="match status" value="1"/>
</dbReference>
<dbReference type="FunFam" id="3.40.50.300:FF:000032">
    <property type="entry name" value="Export ABC transporter ATP-binding protein"/>
    <property type="match status" value="1"/>
</dbReference>
<accession>A0A2P7VDG2</accession>
<dbReference type="GO" id="GO:0098796">
    <property type="term" value="C:membrane protein complex"/>
    <property type="evidence" value="ECO:0007669"/>
    <property type="project" value="UniProtKB-ARBA"/>
</dbReference>
<dbReference type="InterPro" id="IPR003439">
    <property type="entry name" value="ABC_transporter-like_ATP-bd"/>
</dbReference>
<reference evidence="5 6" key="1">
    <citation type="submission" date="2018-03" db="EMBL/GenBank/DDBJ databases">
        <title>Brevisbacillus phylogenomics.</title>
        <authorList>
            <person name="Dunlap C."/>
        </authorList>
    </citation>
    <scope>NUCLEOTIDE SEQUENCE [LARGE SCALE GENOMIC DNA]</scope>
    <source>
        <strain evidence="5 6">NRRL NRS-1210</strain>
    </source>
</reference>
<keyword evidence="3 5" id="KW-0067">ATP-binding</keyword>
<evidence type="ECO:0000259" key="4">
    <source>
        <dbReference type="PROSITE" id="PS50893"/>
    </source>
</evidence>
<dbReference type="CDD" id="cd03255">
    <property type="entry name" value="ABC_MJ0796_LolCDE_FtsE"/>
    <property type="match status" value="1"/>
</dbReference>
<dbReference type="SMART" id="SM00382">
    <property type="entry name" value="AAA"/>
    <property type="match status" value="1"/>
</dbReference>
<dbReference type="Pfam" id="PF00005">
    <property type="entry name" value="ABC_tran"/>
    <property type="match status" value="1"/>
</dbReference>
<evidence type="ECO:0000313" key="5">
    <source>
        <dbReference type="EMBL" id="PSJ97258.1"/>
    </source>
</evidence>
<dbReference type="RefSeq" id="WP_106838518.1">
    <property type="nucleotide sequence ID" value="NZ_JBCNIW010000019.1"/>
</dbReference>
<dbReference type="PROSITE" id="PS00211">
    <property type="entry name" value="ABC_TRANSPORTER_1"/>
    <property type="match status" value="1"/>
</dbReference>
<dbReference type="Gene3D" id="3.40.50.300">
    <property type="entry name" value="P-loop containing nucleotide triphosphate hydrolases"/>
    <property type="match status" value="1"/>
</dbReference>
<keyword evidence="2" id="KW-0547">Nucleotide-binding</keyword>
<dbReference type="AlphaFoldDB" id="A0A2P7VDG2"/>
<evidence type="ECO:0000256" key="2">
    <source>
        <dbReference type="ARBA" id="ARBA00022741"/>
    </source>
</evidence>
<evidence type="ECO:0000256" key="3">
    <source>
        <dbReference type="ARBA" id="ARBA00022840"/>
    </source>
</evidence>
<sequence length="239" mass="26483">MLHIEELTKQYKTDELELFALQNVNIHVAQGEFVAIVGPSGSGKSTFMNMLGCLDRPTSGSYVLDGIDVTQLKDSGLAQVRNQKIGFVFQSFHLLPRATSLRNVELPMMYAGVGMTERKKRAKAALQRVGLGQRMDHKPTQLSGGQRQRVAIARALVNQPAILLADEPTGNLDSRSSIEIMAIFQELHAQGVTILLVTHEADIAQHAERVITFRDGHIIRDERVEKRLFATASEEVILT</sequence>
<feature type="domain" description="ABC transporter" evidence="4">
    <location>
        <begin position="2"/>
        <end position="238"/>
    </location>
</feature>
<dbReference type="InterPro" id="IPR027417">
    <property type="entry name" value="P-loop_NTPase"/>
</dbReference>
<dbReference type="GO" id="GO:0005524">
    <property type="term" value="F:ATP binding"/>
    <property type="evidence" value="ECO:0007669"/>
    <property type="project" value="UniProtKB-KW"/>
</dbReference>
<dbReference type="InterPro" id="IPR017871">
    <property type="entry name" value="ABC_transporter-like_CS"/>
</dbReference>
<evidence type="ECO:0000313" key="6">
    <source>
        <dbReference type="Proteomes" id="UP000240419"/>
    </source>
</evidence>
<keyword evidence="1" id="KW-0813">Transport</keyword>
<dbReference type="GO" id="GO:0022857">
    <property type="term" value="F:transmembrane transporter activity"/>
    <property type="evidence" value="ECO:0007669"/>
    <property type="project" value="TreeGrafter"/>
</dbReference>
<keyword evidence="6" id="KW-1185">Reference proteome</keyword>
<dbReference type="PROSITE" id="PS50893">
    <property type="entry name" value="ABC_TRANSPORTER_2"/>
    <property type="match status" value="1"/>
</dbReference>
<dbReference type="PANTHER" id="PTHR24220">
    <property type="entry name" value="IMPORT ATP-BINDING PROTEIN"/>
    <property type="match status" value="1"/>
</dbReference>